<dbReference type="Pfam" id="PF02779">
    <property type="entry name" value="Transket_pyr"/>
    <property type="match status" value="1"/>
</dbReference>
<dbReference type="Gene3D" id="3.40.50.970">
    <property type="match status" value="2"/>
</dbReference>
<reference evidence="23 24" key="1">
    <citation type="submission" date="2017-11" db="EMBL/GenBank/DDBJ databases">
        <title>Genome sequence of Entomoplasma luminosum PIMN-1 (ATCC 49195).</title>
        <authorList>
            <person name="Lo W.-S."/>
            <person name="Gasparich G.E."/>
            <person name="Kuo C.-H."/>
        </authorList>
    </citation>
    <scope>NUCLEOTIDE SEQUENCE [LARGE SCALE GENOMIC DNA]</scope>
    <source>
        <strain evidence="23 24">PIMN-1</strain>
    </source>
</reference>
<dbReference type="SMART" id="SM00861">
    <property type="entry name" value="Transket_pyr"/>
    <property type="match status" value="1"/>
</dbReference>
<comment type="cofactor">
    <cofactor evidence="1">
        <name>Ca(2+)</name>
        <dbReference type="ChEBI" id="CHEBI:29108"/>
    </cofactor>
</comment>
<dbReference type="InterPro" id="IPR049557">
    <property type="entry name" value="Transketolase_CS"/>
</dbReference>
<dbReference type="GO" id="GO:0005829">
    <property type="term" value="C:cytosol"/>
    <property type="evidence" value="ECO:0007669"/>
    <property type="project" value="TreeGrafter"/>
</dbReference>
<dbReference type="EC" id="2.2.1.1" evidence="7 15"/>
<dbReference type="CDD" id="cd02012">
    <property type="entry name" value="TPP_TK"/>
    <property type="match status" value="1"/>
</dbReference>
<evidence type="ECO:0000256" key="13">
    <source>
        <dbReference type="ARBA" id="ARBA00023052"/>
    </source>
</evidence>
<dbReference type="FunFam" id="3.40.50.970:FF:000081">
    <property type="entry name" value="Transketolase"/>
    <property type="match status" value="1"/>
</dbReference>
<dbReference type="AlphaFoldDB" id="A0A2K8NU23"/>
<evidence type="ECO:0000256" key="14">
    <source>
        <dbReference type="ARBA" id="ARBA00049473"/>
    </source>
</evidence>
<keyword evidence="24" id="KW-1185">Reference proteome</keyword>
<feature type="active site" description="Proton donor" evidence="16">
    <location>
        <position position="406"/>
    </location>
</feature>
<dbReference type="EMBL" id="CP024963">
    <property type="protein sequence ID" value="ATZ17340.1"/>
    <property type="molecule type" value="Genomic_DNA"/>
</dbReference>
<organism evidence="23 24">
    <name type="scientific">Williamsoniiplasma luminosum</name>
    <dbReference type="NCBI Taxonomy" id="214888"/>
    <lineage>
        <taxon>Bacteria</taxon>
        <taxon>Bacillati</taxon>
        <taxon>Mycoplasmatota</taxon>
        <taxon>Mollicutes</taxon>
        <taxon>Entomoplasmatales</taxon>
        <taxon>Williamsoniiplasma</taxon>
    </lineage>
</organism>
<feature type="binding site" evidence="17">
    <location>
        <position position="353"/>
    </location>
    <ligand>
        <name>substrate</name>
    </ligand>
</feature>
<evidence type="ECO:0000256" key="4">
    <source>
        <dbReference type="ARBA" id="ARBA00002931"/>
    </source>
</evidence>
<feature type="binding site" evidence="18">
    <location>
        <position position="261"/>
    </location>
    <ligand>
        <name>thiamine diphosphate</name>
        <dbReference type="ChEBI" id="CHEBI:58937"/>
    </ligand>
</feature>
<dbReference type="PROSITE" id="PS00801">
    <property type="entry name" value="TRANSKETOLASE_1"/>
    <property type="match status" value="1"/>
</dbReference>
<dbReference type="SUPFAM" id="SSF52922">
    <property type="entry name" value="TK C-terminal domain-like"/>
    <property type="match status" value="1"/>
</dbReference>
<evidence type="ECO:0000256" key="21">
    <source>
        <dbReference type="RuleBase" id="RU004996"/>
    </source>
</evidence>
<dbReference type="FunFam" id="3.40.50.920:FF:000003">
    <property type="entry name" value="Transketolase"/>
    <property type="match status" value="1"/>
</dbReference>
<evidence type="ECO:0000256" key="8">
    <source>
        <dbReference type="ARBA" id="ARBA00016662"/>
    </source>
</evidence>
<dbReference type="SUPFAM" id="SSF52518">
    <property type="entry name" value="Thiamin diphosphate-binding fold (THDP-binding)"/>
    <property type="match status" value="2"/>
</dbReference>
<evidence type="ECO:0000313" key="24">
    <source>
        <dbReference type="Proteomes" id="UP000232063"/>
    </source>
</evidence>
<dbReference type="InterPro" id="IPR005474">
    <property type="entry name" value="Transketolase_N"/>
</dbReference>
<feature type="binding site" evidence="17">
    <location>
        <position position="28"/>
    </location>
    <ligand>
        <name>substrate</name>
    </ligand>
</feature>
<dbReference type="Proteomes" id="UP000232063">
    <property type="component" value="Chromosome"/>
</dbReference>
<dbReference type="InterPro" id="IPR055152">
    <property type="entry name" value="Transketolase-like_C_2"/>
</dbReference>
<dbReference type="GO" id="GO:0046872">
    <property type="term" value="F:metal ion binding"/>
    <property type="evidence" value="ECO:0007669"/>
    <property type="project" value="UniProtKB-KW"/>
</dbReference>
<feature type="binding site" evidence="17">
    <location>
        <position position="380"/>
    </location>
    <ligand>
        <name>substrate</name>
    </ligand>
</feature>
<dbReference type="InterPro" id="IPR020826">
    <property type="entry name" value="Transketolase_BS"/>
</dbReference>
<evidence type="ECO:0000259" key="22">
    <source>
        <dbReference type="SMART" id="SM00861"/>
    </source>
</evidence>
<evidence type="ECO:0000256" key="17">
    <source>
        <dbReference type="PIRSR" id="PIRSR605478-2"/>
    </source>
</evidence>
<comment type="cofactor">
    <cofactor evidence="21">
        <name>Mg(2+)</name>
        <dbReference type="ChEBI" id="CHEBI:18420"/>
    </cofactor>
    <cofactor evidence="21">
        <name>Ca(2+)</name>
        <dbReference type="ChEBI" id="CHEBI:29108"/>
    </cofactor>
    <cofactor evidence="21">
        <name>Mn(2+)</name>
        <dbReference type="ChEBI" id="CHEBI:29035"/>
    </cofactor>
    <cofactor evidence="21">
        <name>Co(2+)</name>
        <dbReference type="ChEBI" id="CHEBI:48828"/>
    </cofactor>
    <text evidence="21">Binds 1 Mg(2+) ion per subunit. Can also utilize other divalent metal cations, such as Ca(2+), Mn(2+) and Co(2+).</text>
</comment>
<evidence type="ECO:0000313" key="23">
    <source>
        <dbReference type="EMBL" id="ATZ17340.1"/>
    </source>
</evidence>
<dbReference type="Pfam" id="PF22613">
    <property type="entry name" value="Transketolase_C_1"/>
    <property type="match status" value="1"/>
</dbReference>
<dbReference type="Pfam" id="PF00456">
    <property type="entry name" value="Transketolase_N"/>
    <property type="match status" value="1"/>
</dbReference>
<dbReference type="InterPro" id="IPR029061">
    <property type="entry name" value="THDP-binding"/>
</dbReference>
<feature type="binding site" evidence="18">
    <location>
        <position position="158"/>
    </location>
    <ligand>
        <name>thiamine diphosphate</name>
        <dbReference type="ChEBI" id="CHEBI:58937"/>
    </ligand>
</feature>
<evidence type="ECO:0000256" key="11">
    <source>
        <dbReference type="ARBA" id="ARBA00022837"/>
    </source>
</evidence>
<dbReference type="GO" id="GO:0006098">
    <property type="term" value="P:pentose-phosphate shunt"/>
    <property type="evidence" value="ECO:0007669"/>
    <property type="project" value="TreeGrafter"/>
</dbReference>
<comment type="cofactor">
    <cofactor evidence="2">
        <name>Mn(2+)</name>
        <dbReference type="ChEBI" id="CHEBI:29035"/>
    </cofactor>
</comment>
<dbReference type="Gene3D" id="3.40.50.920">
    <property type="match status" value="1"/>
</dbReference>
<dbReference type="InterPro" id="IPR033247">
    <property type="entry name" value="Transketolase_fam"/>
</dbReference>
<feature type="binding site" evidence="19">
    <location>
        <position position="157"/>
    </location>
    <ligand>
        <name>Mg(2+)</name>
        <dbReference type="ChEBI" id="CHEBI:18420"/>
    </ligand>
</feature>
<feature type="binding site" evidence="17">
    <location>
        <position position="464"/>
    </location>
    <ligand>
        <name>substrate</name>
    </ligand>
</feature>
<dbReference type="PROSITE" id="PS00802">
    <property type="entry name" value="TRANSKETOLASE_2"/>
    <property type="match status" value="1"/>
</dbReference>
<comment type="cofactor">
    <cofactor evidence="19">
        <name>Mg(2+)</name>
        <dbReference type="ChEBI" id="CHEBI:18420"/>
    </cofactor>
    <text evidence="19">Binds 1 Mg(2+) ion per subunit. Can also utilize other divalent metal cations, such as Ca(2+), Mn(2+) and Co(2+).</text>
</comment>
<protein>
    <recommendedName>
        <fullName evidence="8 15">Transketolase</fullName>
        <ecNumber evidence="7 15">2.2.1.1</ecNumber>
    </recommendedName>
</protein>
<feature type="site" description="Important for catalytic activity" evidence="20">
    <location>
        <position position="28"/>
    </location>
</feature>
<gene>
    <name evidence="23" type="primary">tkt</name>
    <name evidence="23" type="ORF">ELUMI_v1c06180</name>
</gene>
<keyword evidence="9 21" id="KW-0808">Transferase</keyword>
<comment type="similarity">
    <text evidence="5 21">Belongs to the transketolase family.</text>
</comment>
<evidence type="ECO:0000256" key="5">
    <source>
        <dbReference type="ARBA" id="ARBA00007131"/>
    </source>
</evidence>
<dbReference type="FunFam" id="3.40.50.970:FF:000045">
    <property type="entry name" value="Transketolase"/>
    <property type="match status" value="1"/>
</dbReference>
<evidence type="ECO:0000256" key="3">
    <source>
        <dbReference type="ARBA" id="ARBA00001941"/>
    </source>
</evidence>
<proteinExistence type="inferred from homology"/>
<feature type="binding site" evidence="18">
    <location>
        <position position="187"/>
    </location>
    <ligand>
        <name>thiamine diphosphate</name>
        <dbReference type="ChEBI" id="CHEBI:58937"/>
    </ligand>
</feature>
<evidence type="ECO:0000256" key="1">
    <source>
        <dbReference type="ARBA" id="ARBA00001913"/>
    </source>
</evidence>
<feature type="binding site" evidence="18">
    <location>
        <position position="68"/>
    </location>
    <ligand>
        <name>thiamine diphosphate</name>
        <dbReference type="ChEBI" id="CHEBI:58937"/>
    </ligand>
</feature>
<feature type="binding site" evidence="17">
    <location>
        <position position="261"/>
    </location>
    <ligand>
        <name>substrate</name>
    </ligand>
</feature>
<sequence>MKNNKGNDNLNAIRMLGIQAVNKANSGHPGIVLGAAPIIYSLFTENMNLYPKEAKWFNRDRFVLSAGHGSALLYAMLHLAGFKVSINDLKNFRQWGSNTPGHPELGLTDGVEVTTGPLGQGVTMGVGMAMAEAFLAAKFNKARLDIIDHHTFVLVGDGDLQEGISQEAISFAGFQTLNKLIVIHDSNDIQLDSEVSKANKEDMHKRFKAAGWNTILVKDGEDVVAISKAIEKAKKSNLPTYIEIKTVIGLGATKQGTSAVHGAPLGKDLAHTEEFFGWKYKDFEVPESTYEFYEKIVMERGKQTFKNWELLLNSYQTSYPNEYEELMNAIDGKWNFPQQEVETANPQKTQATRISSGSIFENVMRANPTMLGGSADLSSSTKIKGLDGDFTPKNRVGRNVMYGVREFGMTAINNGMAAHGGILPVASTFFVFTDYMKPALRLASLMKLQQLFVLTHDSVAVGEDGPTHEPIEQLAMLRTIPNHNVIRPADYAETMAAYKIGLESKQTPTSIVLTRQDLTEQKHQDVFAEVSKGAYVLQAKANAKVTLIATGSEVDLAVKVADALNKKKIATSVVSMPSMFLFEKQDANYKAQILNAKSLRVSIEMGTTYGWAKYVGENGLSFGIDRFGESAPGDVVMDKFGFNVENISEQIIKTLKTRKDA</sequence>
<feature type="binding site" evidence="17">
    <location>
        <position position="456"/>
    </location>
    <ligand>
        <name>substrate</name>
    </ligand>
</feature>
<evidence type="ECO:0000256" key="12">
    <source>
        <dbReference type="ARBA" id="ARBA00022842"/>
    </source>
</evidence>
<dbReference type="InterPro" id="IPR005475">
    <property type="entry name" value="Transketolase-like_Pyr-bd"/>
</dbReference>
<dbReference type="NCBIfam" id="NF004558">
    <property type="entry name" value="PRK05899.2-4"/>
    <property type="match status" value="1"/>
</dbReference>
<dbReference type="PANTHER" id="PTHR43522">
    <property type="entry name" value="TRANSKETOLASE"/>
    <property type="match status" value="1"/>
</dbReference>
<keyword evidence="11 21" id="KW-0106">Calcium</keyword>
<evidence type="ECO:0000256" key="10">
    <source>
        <dbReference type="ARBA" id="ARBA00022723"/>
    </source>
</evidence>
<dbReference type="KEGG" id="elj:ELUMI_v1c06180"/>
<evidence type="ECO:0000256" key="7">
    <source>
        <dbReference type="ARBA" id="ARBA00013152"/>
    </source>
</evidence>
<evidence type="ECO:0000256" key="20">
    <source>
        <dbReference type="PIRSR" id="PIRSR605478-5"/>
    </source>
</evidence>
<feature type="domain" description="Transketolase-like pyrimidine-binding" evidence="22">
    <location>
        <begin position="350"/>
        <end position="521"/>
    </location>
</feature>
<name>A0A2K8NU23_9MOLU</name>
<comment type="cofactor">
    <cofactor evidence="18">
        <name>thiamine diphosphate</name>
        <dbReference type="ChEBI" id="CHEBI:58937"/>
    </cofactor>
    <text evidence="18">Binds 1 thiamine pyrophosphate per subunit. During the reaction, the substrate forms a covalent intermediate with the cofactor.</text>
</comment>
<evidence type="ECO:0000256" key="15">
    <source>
        <dbReference type="NCBIfam" id="TIGR00232"/>
    </source>
</evidence>
<accession>A0A2K8NU23</accession>
<evidence type="ECO:0000256" key="16">
    <source>
        <dbReference type="PIRSR" id="PIRSR605478-1"/>
    </source>
</evidence>
<keyword evidence="12 19" id="KW-0460">Magnesium</keyword>
<feature type="binding site" evidence="18">
    <location>
        <begin position="116"/>
        <end position="118"/>
    </location>
    <ligand>
        <name>thiamine diphosphate</name>
        <dbReference type="ChEBI" id="CHEBI:58937"/>
    </ligand>
</feature>
<feature type="binding site" evidence="17">
    <location>
        <position position="468"/>
    </location>
    <ligand>
        <name>substrate</name>
    </ligand>
</feature>
<feature type="site" description="Important for catalytic activity" evidence="20">
    <location>
        <position position="261"/>
    </location>
</feature>
<evidence type="ECO:0000256" key="19">
    <source>
        <dbReference type="PIRSR" id="PIRSR605478-4"/>
    </source>
</evidence>
<feature type="binding site" evidence="17">
    <location>
        <position position="515"/>
    </location>
    <ligand>
        <name>substrate</name>
    </ligand>
</feature>
<evidence type="ECO:0000256" key="2">
    <source>
        <dbReference type="ARBA" id="ARBA00001936"/>
    </source>
</evidence>
<evidence type="ECO:0000256" key="6">
    <source>
        <dbReference type="ARBA" id="ARBA00011738"/>
    </source>
</evidence>
<feature type="binding site" evidence="19">
    <location>
        <position position="187"/>
    </location>
    <ligand>
        <name>Mg(2+)</name>
        <dbReference type="ChEBI" id="CHEBI:18420"/>
    </ligand>
</feature>
<dbReference type="NCBIfam" id="TIGR00232">
    <property type="entry name" value="tktlase_bact"/>
    <property type="match status" value="1"/>
</dbReference>
<dbReference type="RefSeq" id="WP_025734209.1">
    <property type="nucleotide sequence ID" value="NZ_CP024963.1"/>
</dbReference>
<dbReference type="InterPro" id="IPR009014">
    <property type="entry name" value="Transketo_C/PFOR_II"/>
</dbReference>
<feature type="binding site" evidence="18">
    <location>
        <position position="432"/>
    </location>
    <ligand>
        <name>thiamine diphosphate</name>
        <dbReference type="ChEBI" id="CHEBI:58937"/>
    </ligand>
</feature>
<dbReference type="InterPro" id="IPR005478">
    <property type="entry name" value="Transketolase_bac-like"/>
</dbReference>
<comment type="cofactor">
    <cofactor evidence="3">
        <name>Co(2+)</name>
        <dbReference type="ChEBI" id="CHEBI:48828"/>
    </cofactor>
</comment>
<dbReference type="CDD" id="cd07033">
    <property type="entry name" value="TPP_PYR_DXS_TK_like"/>
    <property type="match status" value="1"/>
</dbReference>
<keyword evidence="10 19" id="KW-0479">Metal-binding</keyword>
<comment type="subunit">
    <text evidence="6 21">Homodimer.</text>
</comment>
<dbReference type="PANTHER" id="PTHR43522:SF2">
    <property type="entry name" value="TRANSKETOLASE 1-RELATED"/>
    <property type="match status" value="1"/>
</dbReference>
<comment type="function">
    <text evidence="4 21">Catalyzes the transfer of a two-carbon ketol group from a ketose donor to an aldose acceptor, via a covalent intermediate with the cofactor thiamine pyrophosphate.</text>
</comment>
<comment type="catalytic activity">
    <reaction evidence="14 21">
        <text>D-sedoheptulose 7-phosphate + D-glyceraldehyde 3-phosphate = aldehydo-D-ribose 5-phosphate + D-xylulose 5-phosphate</text>
        <dbReference type="Rhea" id="RHEA:10508"/>
        <dbReference type="ChEBI" id="CHEBI:57483"/>
        <dbReference type="ChEBI" id="CHEBI:57737"/>
        <dbReference type="ChEBI" id="CHEBI:58273"/>
        <dbReference type="ChEBI" id="CHEBI:59776"/>
        <dbReference type="EC" id="2.2.1.1"/>
    </reaction>
</comment>
<evidence type="ECO:0000256" key="18">
    <source>
        <dbReference type="PIRSR" id="PIRSR605478-3"/>
    </source>
</evidence>
<keyword evidence="13 18" id="KW-0786">Thiamine pyrophosphate</keyword>
<dbReference type="OrthoDB" id="8732661at2"/>
<feature type="binding site" evidence="19">
    <location>
        <position position="189"/>
    </location>
    <ligand>
        <name>Mg(2+)</name>
        <dbReference type="ChEBI" id="CHEBI:18420"/>
    </ligand>
</feature>
<evidence type="ECO:0000256" key="9">
    <source>
        <dbReference type="ARBA" id="ARBA00022679"/>
    </source>
</evidence>
<dbReference type="GO" id="GO:0004802">
    <property type="term" value="F:transketolase activity"/>
    <property type="evidence" value="ECO:0007669"/>
    <property type="project" value="UniProtKB-UniRule"/>
</dbReference>